<evidence type="ECO:0000259" key="2">
    <source>
        <dbReference type="Pfam" id="PF23717"/>
    </source>
</evidence>
<protein>
    <recommendedName>
        <fullName evidence="2">DUF7159 domain-containing protein</fullName>
    </recommendedName>
</protein>
<feature type="domain" description="DUF7159" evidence="2">
    <location>
        <begin position="2"/>
        <end position="231"/>
    </location>
</feature>
<dbReference type="InterPro" id="IPR055583">
    <property type="entry name" value="DUF7159"/>
</dbReference>
<gene>
    <name evidence="3" type="ORF">MU0083_003602</name>
</gene>
<dbReference type="Pfam" id="PF23717">
    <property type="entry name" value="DUF7159"/>
    <property type="match status" value="1"/>
</dbReference>
<feature type="region of interest" description="Disordered" evidence="1">
    <location>
        <begin position="662"/>
        <end position="699"/>
    </location>
</feature>
<reference evidence="3 4" key="1">
    <citation type="submission" date="2023-08" db="EMBL/GenBank/DDBJ databases">
        <authorList>
            <person name="Folkvardsen B D."/>
            <person name="Norman A."/>
        </authorList>
    </citation>
    <scope>NUCLEOTIDE SEQUENCE [LARGE SCALE GENOMIC DNA]</scope>
    <source>
        <strain evidence="3 4">Mu0083</strain>
    </source>
</reference>
<evidence type="ECO:0000256" key="1">
    <source>
        <dbReference type="SAM" id="MobiDB-lite"/>
    </source>
</evidence>
<dbReference type="PRINTS" id="PR01217">
    <property type="entry name" value="PRICHEXTENSN"/>
</dbReference>
<feature type="compositionally biased region" description="Pro residues" evidence="1">
    <location>
        <begin position="668"/>
        <end position="699"/>
    </location>
</feature>
<organism evidence="3 4">
    <name type="scientific">[Mycobacterium] kokjensenii</name>
    <dbReference type="NCBI Taxonomy" id="3064287"/>
    <lineage>
        <taxon>Bacteria</taxon>
        <taxon>Bacillati</taxon>
        <taxon>Actinomycetota</taxon>
        <taxon>Actinomycetes</taxon>
        <taxon>Mycobacteriales</taxon>
        <taxon>Mycobacteriaceae</taxon>
        <taxon>Mycolicibacter</taxon>
    </lineage>
</organism>
<dbReference type="Proteomes" id="UP001190336">
    <property type="component" value="Chromosome"/>
</dbReference>
<keyword evidence="4" id="KW-1185">Reference proteome</keyword>
<proteinExistence type="predicted"/>
<name>A0ABM9LUS9_9MYCO</name>
<sequence length="808" mass="80695">MDVVLGVALASDAPASIHTVLVCGEHGDGVTLEELSFAVPTAEFTEFPAVDALIAAILRARDTAEMSGHHLVSTGVTVTDPLDAAELSARISAGDLAGLANIAVVSPSLAAASLAHNLGRTVGCDRMGLLSVESATTTLAVIDCTDGTVTRIFRQPFAGGGAAAAVDTVADRLNGPGTCPDGLFLVCSPTDSTTLRPMLEAAVAPEVCEPAEPRSALARGAALASARLNEAGAASAELAYSQEPAPGALDAAYYDIPGFDADALAYSAVADEEAEAATELFEPVAQPARRPLLVAGAALASAGFAAASALMVAMTLDITPNLVALRPDLGRALTIPHRAPHLQIPNADPFGDHTPVLGKTPVDSVPLPPLSLPSVPELPAPGLSDPGVPAAAPGLPAAIPLAAGASTAPMFIPAPVFGPPMPGRNPAAHNPAPLLLPPVHRHRPVISALPDLSFLLGMPAPKQTGPAPVVKPQPPEVKPEPPVELPEVPVVKPKPPVELPDVPVIKPKPPVELPDVPVVKPKPPVELPDVPVIKPKPPVELPDVPVVKPKPPVELPEVPVVKPQPPVELPDIPVVKPKPPVEVPKPPVTLPDVPVVKPQPPVVTPKPPITLPDPPVSVPDIPVKLPDAPIQLPDVPMQPPNPVPPIGLPAIPAPSAPMIPAAPSKPAFSPPSLPGIPAPKAPTLPPLPAPQAPALPSIPVPKAPALPSLPAPKAPALPSIPAPSAPSMPKLDGGIFGGGGGKPGGIFGGGGKPGGIFGGGGKPGGIFGGGGKPGGIFGGGGKPGGIFGGGGGGLFGGGGHRGGGIFGR</sequence>
<dbReference type="EMBL" id="OY726394">
    <property type="protein sequence ID" value="CAJ1505088.1"/>
    <property type="molecule type" value="Genomic_DNA"/>
</dbReference>
<accession>A0ABM9LUS9</accession>
<evidence type="ECO:0000313" key="3">
    <source>
        <dbReference type="EMBL" id="CAJ1505088.1"/>
    </source>
</evidence>
<evidence type="ECO:0000313" key="4">
    <source>
        <dbReference type="Proteomes" id="UP001190336"/>
    </source>
</evidence>
<dbReference type="RefSeq" id="WP_308474274.1">
    <property type="nucleotide sequence ID" value="NZ_OY726394.1"/>
</dbReference>